<keyword evidence="2" id="KW-1185">Reference proteome</keyword>
<protein>
    <submittedName>
        <fullName evidence="1">Uncharacterized protein</fullName>
    </submittedName>
</protein>
<proteinExistence type="predicted"/>
<dbReference type="Proteomes" id="UP000053766">
    <property type="component" value="Unassembled WGS sequence"/>
</dbReference>
<name>A0A0D8XNC3_DICVI</name>
<gene>
    <name evidence="1" type="ORF">DICVIV_08722</name>
</gene>
<reference evidence="1 2" key="1">
    <citation type="submission" date="2013-11" db="EMBL/GenBank/DDBJ databases">
        <title>Draft genome of the bovine lungworm Dictyocaulus viviparus.</title>
        <authorList>
            <person name="Mitreva M."/>
        </authorList>
    </citation>
    <scope>NUCLEOTIDE SEQUENCE [LARGE SCALE GENOMIC DNA]</scope>
    <source>
        <strain evidence="1 2">HannoverDv2000</strain>
    </source>
</reference>
<evidence type="ECO:0000313" key="1">
    <source>
        <dbReference type="EMBL" id="KJH45227.1"/>
    </source>
</evidence>
<organism evidence="1 2">
    <name type="scientific">Dictyocaulus viviparus</name>
    <name type="common">Bovine lungworm</name>
    <dbReference type="NCBI Taxonomy" id="29172"/>
    <lineage>
        <taxon>Eukaryota</taxon>
        <taxon>Metazoa</taxon>
        <taxon>Ecdysozoa</taxon>
        <taxon>Nematoda</taxon>
        <taxon>Chromadorea</taxon>
        <taxon>Rhabditida</taxon>
        <taxon>Rhabditina</taxon>
        <taxon>Rhabditomorpha</taxon>
        <taxon>Strongyloidea</taxon>
        <taxon>Metastrongylidae</taxon>
        <taxon>Dictyocaulus</taxon>
    </lineage>
</organism>
<reference evidence="2" key="2">
    <citation type="journal article" date="2016" name="Sci. Rep.">
        <title>Dictyocaulus viviparus genome, variome and transcriptome elucidate lungworm biology and support future intervention.</title>
        <authorList>
            <person name="McNulty S.N."/>
            <person name="Strube C."/>
            <person name="Rosa B.A."/>
            <person name="Martin J.C."/>
            <person name="Tyagi R."/>
            <person name="Choi Y.J."/>
            <person name="Wang Q."/>
            <person name="Hallsworth Pepin K."/>
            <person name="Zhang X."/>
            <person name="Ozersky P."/>
            <person name="Wilson R.K."/>
            <person name="Sternberg P.W."/>
            <person name="Gasser R.B."/>
            <person name="Mitreva M."/>
        </authorList>
    </citation>
    <scope>NUCLEOTIDE SEQUENCE [LARGE SCALE GENOMIC DNA]</scope>
    <source>
        <strain evidence="2">HannoverDv2000</strain>
    </source>
</reference>
<dbReference type="AlphaFoldDB" id="A0A0D8XNC3"/>
<evidence type="ECO:0000313" key="2">
    <source>
        <dbReference type="Proteomes" id="UP000053766"/>
    </source>
</evidence>
<accession>A0A0D8XNC3</accession>
<dbReference type="EMBL" id="KN716419">
    <property type="protein sequence ID" value="KJH45227.1"/>
    <property type="molecule type" value="Genomic_DNA"/>
</dbReference>
<sequence length="76" mass="9428">MWALKRFQLDRFHVTRQLMSRSHLEESKKQYLVPDKRMLTKNLDIRSWKRLICQRFHNRFCLYRIKSDTSMSLVIV</sequence>